<proteinExistence type="predicted"/>
<dbReference type="RefSeq" id="WP_252593727.1">
    <property type="nucleotide sequence ID" value="NZ_CP099489.1"/>
</dbReference>
<evidence type="ECO:0000256" key="1">
    <source>
        <dbReference type="SAM" id="Phobius"/>
    </source>
</evidence>
<name>A0ABY4YUA5_9MICO</name>
<dbReference type="Proteomes" id="UP001056455">
    <property type="component" value="Chromosome"/>
</dbReference>
<feature type="transmembrane region" description="Helical" evidence="1">
    <location>
        <begin position="91"/>
        <end position="109"/>
    </location>
</feature>
<evidence type="ECO:0008006" key="4">
    <source>
        <dbReference type="Google" id="ProtNLM"/>
    </source>
</evidence>
<keyword evidence="3" id="KW-1185">Reference proteome</keyword>
<evidence type="ECO:0000313" key="3">
    <source>
        <dbReference type="Proteomes" id="UP001056455"/>
    </source>
</evidence>
<feature type="transmembrane region" description="Helical" evidence="1">
    <location>
        <begin position="115"/>
        <end position="135"/>
    </location>
</feature>
<accession>A0ABY4YUA5</accession>
<keyword evidence="1" id="KW-0812">Transmembrane</keyword>
<keyword evidence="1" id="KW-0472">Membrane</keyword>
<feature type="transmembrane region" description="Helical" evidence="1">
    <location>
        <begin position="43"/>
        <end position="61"/>
    </location>
</feature>
<evidence type="ECO:0000313" key="2">
    <source>
        <dbReference type="EMBL" id="USQ80351.1"/>
    </source>
</evidence>
<sequence length="140" mass="14911">MAPPAASQARRRPRLRDRLFTGLCVLAAFGVVFLALSRGNPRAAVIGGGLFLGYALLHSVVRRLEPTARLVSGHEADGAERLAQFRATRTAGQTALLVAVVGVALSLFADWDTGLWIAGTAVLVVASFVVALWWFGRTRG</sequence>
<organism evidence="2 3">
    <name type="scientific">Ornithinimicrobium faecis</name>
    <dbReference type="NCBI Taxonomy" id="2934158"/>
    <lineage>
        <taxon>Bacteria</taxon>
        <taxon>Bacillati</taxon>
        <taxon>Actinomycetota</taxon>
        <taxon>Actinomycetes</taxon>
        <taxon>Micrococcales</taxon>
        <taxon>Ornithinimicrobiaceae</taxon>
        <taxon>Ornithinimicrobium</taxon>
    </lineage>
</organism>
<gene>
    <name evidence="2" type="ORF">NF556_01415</name>
</gene>
<reference evidence="2" key="1">
    <citation type="submission" date="2022-06" db="EMBL/GenBank/DDBJ databases">
        <title>Ornithinimicrobium HY1793.</title>
        <authorList>
            <person name="Huang Y."/>
        </authorList>
    </citation>
    <scope>NUCLEOTIDE SEQUENCE</scope>
    <source>
        <strain evidence="2">HY1793</strain>
    </source>
</reference>
<dbReference type="EMBL" id="CP099489">
    <property type="protein sequence ID" value="USQ80351.1"/>
    <property type="molecule type" value="Genomic_DNA"/>
</dbReference>
<feature type="transmembrane region" description="Helical" evidence="1">
    <location>
        <begin position="19"/>
        <end position="37"/>
    </location>
</feature>
<protein>
    <recommendedName>
        <fullName evidence="4">DUF2178 domain-containing protein</fullName>
    </recommendedName>
</protein>
<keyword evidence="1" id="KW-1133">Transmembrane helix</keyword>